<dbReference type="InterPro" id="IPR029062">
    <property type="entry name" value="Class_I_gatase-like"/>
</dbReference>
<evidence type="ECO:0000256" key="4">
    <source>
        <dbReference type="ARBA" id="ARBA00022559"/>
    </source>
</evidence>
<evidence type="ECO:0000313" key="14">
    <source>
        <dbReference type="Proteomes" id="UP000595197"/>
    </source>
</evidence>
<keyword evidence="4 10" id="KW-0575">Peroxidase</keyword>
<dbReference type="Pfam" id="PF00199">
    <property type="entry name" value="Catalase"/>
    <property type="match status" value="1"/>
</dbReference>
<sequence>MPDNRLTSSRETARFADQEVIRGEGGETHQVAGGDVPVLTTQQGVPVADDQNSLKVGYRGPTALEDFHFREKIFHFDHERIPERVVHARGFGAHGYFETYEPLSDLTRADLFQRAGEKTPVFVRFSTVAGNKGSADLARDVRGFAVKFYTQEGNWDLVGNNIPVFFIQDAIKFPDLIHAAKQEPDRGFPQAQTAHDNFWDFISLSPEAAHMALWIMSDRTIPRSFRFMEGFGVHTFRLVNAEGKSTFVKFHWKPKLGMQSVVWNEALKINGADPDFHRRDLWNAIQAGDFPEWELGLQVFDQDFAEKFDFDVLDATKIIPEEILPVRRIGRLVLDRCVDNFFAETEQVAFCTQNIVPGIDFTNDPLLQGRNFSYLDTQLKRLGGPNFTYLPINAPKRPVHHFQQDGHMAMVNPKGRANYEPNSWGGAAGGPREAPDIGFRSFPAEEQGAKLRIRAESFADHYSQARQFYLSQTPVEQTHIADAFTFELSKVKTPAIRARMVSHLMNVDKGLADKVATGLRLEEMPKPADAARPTRDLPPSPALSILLNGPESFKGRKVGVLVSDGVDIGLVKALKEAITAEGAMLEFVAPRVGGVKASDGTFIEGDEKINGAPSVVYDAVAVLLSDDGAKLLSKEATARDFVTDAFAHAKFIAYNKESMPLLEKACVAADMDGGFTELKGPSDAKNFVQSCRKLRFWEREPKVKQV</sequence>
<reference evidence="13" key="1">
    <citation type="submission" date="2021-02" db="EMBL/GenBank/DDBJ databases">
        <title>Skermanella TT6 skin isolate.</title>
        <authorList>
            <person name="Lee K."/>
            <person name="Ganzorig M."/>
        </authorList>
    </citation>
    <scope>NUCLEOTIDE SEQUENCE</scope>
    <source>
        <strain evidence="13">TT6</strain>
    </source>
</reference>
<dbReference type="Pfam" id="PF06628">
    <property type="entry name" value="Catalase-rel"/>
    <property type="match status" value="1"/>
</dbReference>
<dbReference type="EC" id="1.11.1.6" evidence="3 10"/>
<comment type="catalytic activity">
    <reaction evidence="10 11">
        <text>2 H2O2 = O2 + 2 H2O</text>
        <dbReference type="Rhea" id="RHEA:20309"/>
        <dbReference type="ChEBI" id="CHEBI:15377"/>
        <dbReference type="ChEBI" id="CHEBI:15379"/>
        <dbReference type="ChEBI" id="CHEBI:16240"/>
        <dbReference type="EC" id="1.11.1.6"/>
    </reaction>
</comment>
<dbReference type="EMBL" id="CP067420">
    <property type="protein sequence ID" value="QQP89092.1"/>
    <property type="molecule type" value="Genomic_DNA"/>
</dbReference>
<evidence type="ECO:0000256" key="1">
    <source>
        <dbReference type="ARBA" id="ARBA00001971"/>
    </source>
</evidence>
<name>A0ABX7B441_9PROT</name>
<dbReference type="PRINTS" id="PR00067">
    <property type="entry name" value="CATALASE"/>
</dbReference>
<accession>A0ABX7B441</accession>
<evidence type="ECO:0000313" key="13">
    <source>
        <dbReference type="EMBL" id="QQP89092.1"/>
    </source>
</evidence>
<dbReference type="InterPro" id="IPR011614">
    <property type="entry name" value="Catalase_core"/>
</dbReference>
<keyword evidence="9 10" id="KW-0376">Hydrogen peroxide</keyword>
<keyword evidence="8 10" id="KW-0408">Iron</keyword>
<dbReference type="InterPro" id="IPR002226">
    <property type="entry name" value="Catalase_haem_BS"/>
</dbReference>
<gene>
    <name evidence="13" type="ORF">IGS68_24345</name>
</gene>
<dbReference type="InterPro" id="IPR041399">
    <property type="entry name" value="Catalase_large_C"/>
</dbReference>
<dbReference type="Gene3D" id="1.20.1370.20">
    <property type="match status" value="1"/>
</dbReference>
<proteinExistence type="inferred from homology"/>
<organism evidence="13 14">
    <name type="scientific">Skermanella cutis</name>
    <dbReference type="NCBI Taxonomy" id="2775420"/>
    <lineage>
        <taxon>Bacteria</taxon>
        <taxon>Pseudomonadati</taxon>
        <taxon>Pseudomonadota</taxon>
        <taxon>Alphaproteobacteria</taxon>
        <taxon>Rhodospirillales</taxon>
        <taxon>Azospirillaceae</taxon>
        <taxon>Skermanella</taxon>
    </lineage>
</organism>
<keyword evidence="5 10" id="KW-0349">Heme</keyword>
<dbReference type="InterPro" id="IPR018028">
    <property type="entry name" value="Catalase"/>
</dbReference>
<evidence type="ECO:0000256" key="9">
    <source>
        <dbReference type="ARBA" id="ARBA00023324"/>
    </source>
</evidence>
<evidence type="ECO:0000256" key="10">
    <source>
        <dbReference type="PIRNR" id="PIRNR038927"/>
    </source>
</evidence>
<dbReference type="InterPro" id="IPR024712">
    <property type="entry name" value="Catalase_clade2"/>
</dbReference>
<dbReference type="PROSITE" id="PS51402">
    <property type="entry name" value="CATALASE_3"/>
    <property type="match status" value="1"/>
</dbReference>
<dbReference type="Proteomes" id="UP000595197">
    <property type="component" value="Chromosome"/>
</dbReference>
<dbReference type="SUPFAM" id="SSF52317">
    <property type="entry name" value="Class I glutamine amidotransferase-like"/>
    <property type="match status" value="1"/>
</dbReference>
<dbReference type="GO" id="GO:0004096">
    <property type="term" value="F:catalase activity"/>
    <property type="evidence" value="ECO:0007669"/>
    <property type="project" value="UniProtKB-EC"/>
</dbReference>
<keyword evidence="7 10" id="KW-0560">Oxidoreductase</keyword>
<evidence type="ECO:0000256" key="2">
    <source>
        <dbReference type="ARBA" id="ARBA00010660"/>
    </source>
</evidence>
<evidence type="ECO:0000256" key="11">
    <source>
        <dbReference type="RuleBase" id="RU000498"/>
    </source>
</evidence>
<dbReference type="PROSITE" id="PS00438">
    <property type="entry name" value="CATALASE_2"/>
    <property type="match status" value="1"/>
</dbReference>
<dbReference type="InterPro" id="IPR020835">
    <property type="entry name" value="Catalase_sf"/>
</dbReference>
<dbReference type="SMART" id="SM01060">
    <property type="entry name" value="Catalase"/>
    <property type="match status" value="1"/>
</dbReference>
<evidence type="ECO:0000256" key="5">
    <source>
        <dbReference type="ARBA" id="ARBA00022617"/>
    </source>
</evidence>
<feature type="domain" description="Catalase core" evidence="12">
    <location>
        <begin position="40"/>
        <end position="428"/>
    </location>
</feature>
<dbReference type="Pfam" id="PF18011">
    <property type="entry name" value="Catalase_C"/>
    <property type="match status" value="1"/>
</dbReference>
<evidence type="ECO:0000256" key="6">
    <source>
        <dbReference type="ARBA" id="ARBA00022723"/>
    </source>
</evidence>
<dbReference type="InterPro" id="IPR010582">
    <property type="entry name" value="Catalase_immune_responsive"/>
</dbReference>
<dbReference type="PROSITE" id="PS00437">
    <property type="entry name" value="CATALASE_1"/>
    <property type="match status" value="1"/>
</dbReference>
<evidence type="ECO:0000259" key="12">
    <source>
        <dbReference type="SMART" id="SM01060"/>
    </source>
</evidence>
<dbReference type="SUPFAM" id="SSF56634">
    <property type="entry name" value="Heme-dependent catalase-like"/>
    <property type="match status" value="1"/>
</dbReference>
<dbReference type="PANTHER" id="PTHR42821">
    <property type="entry name" value="CATALASE"/>
    <property type="match status" value="1"/>
</dbReference>
<dbReference type="CDD" id="cd03132">
    <property type="entry name" value="GATase1_catalase"/>
    <property type="match status" value="1"/>
</dbReference>
<comment type="function">
    <text evidence="10">Decomposes hydrogen peroxide into water and oxygen; serves to protect cells from the toxic effects of hydrogen peroxide.</text>
</comment>
<dbReference type="InterPro" id="IPR043156">
    <property type="entry name" value="Catalase_clade2_helical"/>
</dbReference>
<dbReference type="RefSeq" id="WP_201074890.1">
    <property type="nucleotide sequence ID" value="NZ_CP067420.1"/>
</dbReference>
<comment type="cofactor">
    <cofactor evidence="1 10">
        <name>heme</name>
        <dbReference type="ChEBI" id="CHEBI:30413"/>
    </cofactor>
</comment>
<dbReference type="PIRSF" id="PIRSF038927">
    <property type="entry name" value="Catalase_clade2"/>
    <property type="match status" value="1"/>
</dbReference>
<dbReference type="Gene3D" id="3.40.50.880">
    <property type="match status" value="1"/>
</dbReference>
<dbReference type="InterPro" id="IPR024708">
    <property type="entry name" value="Catalase_AS"/>
</dbReference>
<protein>
    <recommendedName>
        <fullName evidence="3 10">Catalase</fullName>
        <ecNumber evidence="3 10">1.11.1.6</ecNumber>
    </recommendedName>
</protein>
<keyword evidence="6 10" id="KW-0479">Metal-binding</keyword>
<evidence type="ECO:0000256" key="3">
    <source>
        <dbReference type="ARBA" id="ARBA00012314"/>
    </source>
</evidence>
<dbReference type="Gene3D" id="2.40.180.10">
    <property type="entry name" value="Catalase core domain"/>
    <property type="match status" value="1"/>
</dbReference>
<evidence type="ECO:0000256" key="7">
    <source>
        <dbReference type="ARBA" id="ARBA00023002"/>
    </source>
</evidence>
<keyword evidence="14" id="KW-1185">Reference proteome</keyword>
<comment type="similarity">
    <text evidence="2">Belongs to the catalase family. HPII subfamily.</text>
</comment>
<dbReference type="PANTHER" id="PTHR42821:SF1">
    <property type="entry name" value="CATALASE-B"/>
    <property type="match status" value="1"/>
</dbReference>
<evidence type="ECO:0000256" key="8">
    <source>
        <dbReference type="ARBA" id="ARBA00023004"/>
    </source>
</evidence>